<feature type="domain" description="MPN" evidence="7">
    <location>
        <begin position="116"/>
        <end position="238"/>
    </location>
</feature>
<evidence type="ECO:0000259" key="7">
    <source>
        <dbReference type="PROSITE" id="PS50249"/>
    </source>
</evidence>
<sequence>MTDIHLKQNKLQSFKEFIETPNVKIDDLILTGRGRYLTDLDILAYIISLCIKDNDLSFLLAQSLLEKFHSFAMVLISRGEDIMSINDMKLSIIPMIKVLQELGLRYNKQRMPSKDIIRNEKELIEYLSSRLSREVIEQFRILFLDDEKSLISDEAQARGTINHTPVYPREVARRALELNATSLILVHNHPSGDPSPSKADLDMTKHIQITLETIGIELFDHFIIGNGVHTSFKKEGFL</sequence>
<dbReference type="Pfam" id="PF04002">
    <property type="entry name" value="RadC"/>
    <property type="match status" value="1"/>
</dbReference>
<dbReference type="PROSITE" id="PS50249">
    <property type="entry name" value="MPN"/>
    <property type="match status" value="1"/>
</dbReference>
<protein>
    <submittedName>
        <fullName evidence="8">DNA repair protein RadC</fullName>
    </submittedName>
</protein>
<dbReference type="CDD" id="cd08071">
    <property type="entry name" value="MPN_DUF2466"/>
    <property type="match status" value="1"/>
</dbReference>
<dbReference type="EMBL" id="CP038141">
    <property type="protein sequence ID" value="QDH17883.1"/>
    <property type="molecule type" value="Genomic_DNA"/>
</dbReference>
<dbReference type="RefSeq" id="WP_141462248.1">
    <property type="nucleotide sequence ID" value="NZ_CP038141.1"/>
</dbReference>
<evidence type="ECO:0000256" key="1">
    <source>
        <dbReference type="ARBA" id="ARBA00022670"/>
    </source>
</evidence>
<dbReference type="PANTHER" id="PTHR30471">
    <property type="entry name" value="DNA REPAIR PROTEIN RADC"/>
    <property type="match status" value="1"/>
</dbReference>
<reference evidence="8 9" key="1">
    <citation type="submission" date="2019-03" db="EMBL/GenBank/DDBJ databases">
        <title>The complete genome sequence of Swingsia samuiensis NBRC107927(T).</title>
        <authorList>
            <person name="Chua K.-O."/>
            <person name="Chan K.-G."/>
            <person name="See-Too W.-S."/>
        </authorList>
    </citation>
    <scope>NUCLEOTIDE SEQUENCE [LARGE SCALE GENOMIC DNA]</scope>
    <source>
        <strain evidence="8 9">AH83</strain>
    </source>
</reference>
<organism evidence="8 9">
    <name type="scientific">Swingsia samuiensis</name>
    <dbReference type="NCBI Taxonomy" id="1293412"/>
    <lineage>
        <taxon>Bacteria</taxon>
        <taxon>Pseudomonadati</taxon>
        <taxon>Pseudomonadota</taxon>
        <taxon>Alphaproteobacteria</taxon>
        <taxon>Acetobacterales</taxon>
        <taxon>Acetobacteraceae</taxon>
        <taxon>Swingsia</taxon>
    </lineage>
</organism>
<keyword evidence="9" id="KW-1185">Reference proteome</keyword>
<keyword evidence="2" id="KW-0479">Metal-binding</keyword>
<dbReference type="InterPro" id="IPR037518">
    <property type="entry name" value="MPN"/>
</dbReference>
<dbReference type="OrthoDB" id="9804482at2"/>
<dbReference type="PROSITE" id="PS01302">
    <property type="entry name" value="UPF0758"/>
    <property type="match status" value="1"/>
</dbReference>
<evidence type="ECO:0000313" key="8">
    <source>
        <dbReference type="EMBL" id="QDH17883.1"/>
    </source>
</evidence>
<comment type="similarity">
    <text evidence="6">Belongs to the UPF0758 family.</text>
</comment>
<evidence type="ECO:0000256" key="3">
    <source>
        <dbReference type="ARBA" id="ARBA00022801"/>
    </source>
</evidence>
<keyword evidence="1" id="KW-0645">Protease</keyword>
<dbReference type="Proteomes" id="UP000316313">
    <property type="component" value="Chromosome"/>
</dbReference>
<dbReference type="KEGG" id="ssam:E3D00_10105"/>
<dbReference type="NCBIfam" id="NF000642">
    <property type="entry name" value="PRK00024.1"/>
    <property type="match status" value="1"/>
</dbReference>
<dbReference type="InterPro" id="IPR020891">
    <property type="entry name" value="UPF0758_CS"/>
</dbReference>
<keyword evidence="4" id="KW-0862">Zinc</keyword>
<keyword evidence="3" id="KW-0378">Hydrolase</keyword>
<dbReference type="InterPro" id="IPR001405">
    <property type="entry name" value="UPF0758"/>
</dbReference>
<proteinExistence type="inferred from homology"/>
<dbReference type="Gene3D" id="3.40.140.10">
    <property type="entry name" value="Cytidine Deaminase, domain 2"/>
    <property type="match status" value="1"/>
</dbReference>
<dbReference type="NCBIfam" id="TIGR00608">
    <property type="entry name" value="radc"/>
    <property type="match status" value="1"/>
</dbReference>
<dbReference type="GO" id="GO:0008237">
    <property type="term" value="F:metallopeptidase activity"/>
    <property type="evidence" value="ECO:0007669"/>
    <property type="project" value="UniProtKB-KW"/>
</dbReference>
<dbReference type="AlphaFoldDB" id="A0A4Y6UJW3"/>
<name>A0A4Y6UJW3_9PROT</name>
<evidence type="ECO:0000256" key="5">
    <source>
        <dbReference type="ARBA" id="ARBA00023049"/>
    </source>
</evidence>
<keyword evidence="5" id="KW-0482">Metalloprotease</keyword>
<evidence type="ECO:0000256" key="4">
    <source>
        <dbReference type="ARBA" id="ARBA00022833"/>
    </source>
</evidence>
<dbReference type="InterPro" id="IPR025657">
    <property type="entry name" value="RadC_JAB"/>
</dbReference>
<dbReference type="GO" id="GO:0006508">
    <property type="term" value="P:proteolysis"/>
    <property type="evidence" value="ECO:0007669"/>
    <property type="project" value="UniProtKB-KW"/>
</dbReference>
<accession>A0A4Y6UJW3</accession>
<gene>
    <name evidence="8" type="primary">radC</name>
    <name evidence="8" type="ORF">E3D00_10105</name>
</gene>
<evidence type="ECO:0000256" key="2">
    <source>
        <dbReference type="ARBA" id="ARBA00022723"/>
    </source>
</evidence>
<evidence type="ECO:0000313" key="9">
    <source>
        <dbReference type="Proteomes" id="UP000316313"/>
    </source>
</evidence>
<dbReference type="SUPFAM" id="SSF102712">
    <property type="entry name" value="JAB1/MPN domain"/>
    <property type="match status" value="1"/>
</dbReference>
<dbReference type="GO" id="GO:0046872">
    <property type="term" value="F:metal ion binding"/>
    <property type="evidence" value="ECO:0007669"/>
    <property type="project" value="UniProtKB-KW"/>
</dbReference>
<evidence type="ECO:0000256" key="6">
    <source>
        <dbReference type="RuleBase" id="RU003797"/>
    </source>
</evidence>
<dbReference type="PANTHER" id="PTHR30471:SF3">
    <property type="entry name" value="UPF0758 PROTEIN YEES-RELATED"/>
    <property type="match status" value="1"/>
</dbReference>